<comment type="similarity">
    <text evidence="2 10">Belongs to the Mediator complex subunit 7 family.</text>
</comment>
<evidence type="ECO:0000256" key="9">
    <source>
        <dbReference type="ARBA" id="ARBA00025687"/>
    </source>
</evidence>
<evidence type="ECO:0000256" key="7">
    <source>
        <dbReference type="ARBA" id="ARBA00023163"/>
    </source>
</evidence>
<dbReference type="SUPFAM" id="SSF140718">
    <property type="entry name" value="Mediator hinge subcomplex-like"/>
    <property type="match status" value="1"/>
</dbReference>
<proteinExistence type="inferred from homology"/>
<feature type="region of interest" description="Disordered" evidence="11">
    <location>
        <begin position="1"/>
        <end position="61"/>
    </location>
</feature>
<comment type="subcellular location">
    <subcellularLocation>
        <location evidence="1 10">Nucleus</location>
    </subcellularLocation>
</comment>
<dbReference type="PANTHER" id="PTHR21428">
    <property type="entry name" value="MEDIATOR OF RNA POLYMERASE II TRANSCRIPTION SUBUNIT 7"/>
    <property type="match status" value="1"/>
</dbReference>
<protein>
    <recommendedName>
        <fullName evidence="4 10">Mediator of RNA polymerase II transcription subunit 7</fullName>
    </recommendedName>
</protein>
<evidence type="ECO:0000256" key="6">
    <source>
        <dbReference type="ARBA" id="ARBA00023159"/>
    </source>
</evidence>
<keyword evidence="7 10" id="KW-0804">Transcription</keyword>
<evidence type="ECO:0000256" key="11">
    <source>
        <dbReference type="SAM" id="MobiDB-lite"/>
    </source>
</evidence>
<dbReference type="EMBL" id="ONZQ02000011">
    <property type="protein sequence ID" value="SPO04739.1"/>
    <property type="molecule type" value="Genomic_DNA"/>
</dbReference>
<sequence length="260" mass="28629">MADQESQQPSRSALASTWPNPPPFFEAFTEENLERFRQFAASHQPTEPSGEDASAAPAPVRRLADVPEDLVLFQPPAEPTDGTWRVFGDQYSLADRLPELEEQGIQRLGPEQEPKDRHRDRALELKRLAKSLLLNFLELLGIMGIDPAQAEEKLNDLRTLLINFHHTLNEYRPHQARESTIAMMQDHLDRTRAETAAVREAVDRTKRVIEGLGSIEVPAERQAPASDATGGDAAADGGKDGGLGAAREAEVWGAADELLG</sequence>
<feature type="compositionally biased region" description="Polar residues" evidence="11">
    <location>
        <begin position="1"/>
        <end position="18"/>
    </location>
</feature>
<dbReference type="InterPro" id="IPR044888">
    <property type="entry name" value="Mediatior_Med7_sf"/>
</dbReference>
<dbReference type="GO" id="GO:0016592">
    <property type="term" value="C:mediator complex"/>
    <property type="evidence" value="ECO:0007669"/>
    <property type="project" value="InterPro"/>
</dbReference>
<dbReference type="Pfam" id="PF05983">
    <property type="entry name" value="Med7"/>
    <property type="match status" value="1"/>
</dbReference>
<evidence type="ECO:0000313" key="13">
    <source>
        <dbReference type="Proteomes" id="UP001187682"/>
    </source>
</evidence>
<evidence type="ECO:0000256" key="2">
    <source>
        <dbReference type="ARBA" id="ARBA00009994"/>
    </source>
</evidence>
<comment type="caution">
    <text evidence="12">The sequence shown here is derived from an EMBL/GenBank/DDBJ whole genome shotgun (WGS) entry which is preliminary data.</text>
</comment>
<accession>A0AAE8SXH0</accession>
<comment type="function">
    <text evidence="9">Component of the Mediator complex, a coactivator involved in the regulated transcription of nearly all RNA polymerase II-dependent genes. Mediator functions as a bridge to convey information from gene-specific regulatory proteins to the basal RNA polymerase II transcription machinery. Mediator is recruited to promoters by direct interactions with regulatory proteins and serves as a scaffold for the assembly of a functional preinitiation complex with RNA polymerase II and the general transcription factors.</text>
</comment>
<dbReference type="Proteomes" id="UP001187682">
    <property type="component" value="Unassembled WGS sequence"/>
</dbReference>
<dbReference type="GO" id="GO:0070847">
    <property type="term" value="C:core mediator complex"/>
    <property type="evidence" value="ECO:0007669"/>
    <property type="project" value="TreeGrafter"/>
</dbReference>
<gene>
    <name evidence="12" type="ORF">DNG_07424</name>
</gene>
<evidence type="ECO:0000256" key="8">
    <source>
        <dbReference type="ARBA" id="ARBA00023242"/>
    </source>
</evidence>
<dbReference type="GO" id="GO:0006357">
    <property type="term" value="P:regulation of transcription by RNA polymerase II"/>
    <property type="evidence" value="ECO:0007669"/>
    <property type="project" value="InterPro"/>
</dbReference>
<evidence type="ECO:0000256" key="10">
    <source>
        <dbReference type="RuleBase" id="RU364060"/>
    </source>
</evidence>
<evidence type="ECO:0000256" key="3">
    <source>
        <dbReference type="ARBA" id="ARBA00011837"/>
    </source>
</evidence>
<keyword evidence="6 10" id="KW-0010">Activator</keyword>
<evidence type="ECO:0000256" key="4">
    <source>
        <dbReference type="ARBA" id="ARBA00020631"/>
    </source>
</evidence>
<dbReference type="GO" id="GO:0003712">
    <property type="term" value="F:transcription coregulator activity"/>
    <property type="evidence" value="ECO:0007669"/>
    <property type="project" value="InterPro"/>
</dbReference>
<dbReference type="InterPro" id="IPR009244">
    <property type="entry name" value="Mediatior_Med7"/>
</dbReference>
<dbReference type="InterPro" id="IPR037212">
    <property type="entry name" value="Med7/Med21-like"/>
</dbReference>
<reference evidence="12" key="1">
    <citation type="submission" date="2018-03" db="EMBL/GenBank/DDBJ databases">
        <authorList>
            <person name="Guldener U."/>
        </authorList>
    </citation>
    <scope>NUCLEOTIDE SEQUENCE</scope>
</reference>
<evidence type="ECO:0000256" key="5">
    <source>
        <dbReference type="ARBA" id="ARBA00023015"/>
    </source>
</evidence>
<keyword evidence="8 10" id="KW-0539">Nucleus</keyword>
<feature type="compositionally biased region" description="Low complexity" evidence="11">
    <location>
        <begin position="223"/>
        <end position="236"/>
    </location>
</feature>
<dbReference type="AlphaFoldDB" id="A0AAE8SXH0"/>
<comment type="subunit">
    <text evidence="3 10">Component of the Mediator complex.</text>
</comment>
<organism evidence="12 13">
    <name type="scientific">Cephalotrichum gorgonifer</name>
    <dbReference type="NCBI Taxonomy" id="2041049"/>
    <lineage>
        <taxon>Eukaryota</taxon>
        <taxon>Fungi</taxon>
        <taxon>Dikarya</taxon>
        <taxon>Ascomycota</taxon>
        <taxon>Pezizomycotina</taxon>
        <taxon>Sordariomycetes</taxon>
        <taxon>Hypocreomycetidae</taxon>
        <taxon>Microascales</taxon>
        <taxon>Microascaceae</taxon>
        <taxon>Cephalotrichum</taxon>
    </lineage>
</organism>
<evidence type="ECO:0000256" key="1">
    <source>
        <dbReference type="ARBA" id="ARBA00004123"/>
    </source>
</evidence>
<dbReference type="PANTHER" id="PTHR21428:SF11">
    <property type="entry name" value="MEDIATOR OF RNA POLYMERASE II TRANSCRIPTION SUBUNIT 7"/>
    <property type="match status" value="1"/>
</dbReference>
<evidence type="ECO:0000313" key="12">
    <source>
        <dbReference type="EMBL" id="SPO04739.1"/>
    </source>
</evidence>
<name>A0AAE8SXH0_9PEZI</name>
<dbReference type="Gene3D" id="6.10.140.200">
    <property type="match status" value="1"/>
</dbReference>
<feature type="region of interest" description="Disordered" evidence="11">
    <location>
        <begin position="214"/>
        <end position="247"/>
    </location>
</feature>
<keyword evidence="13" id="KW-1185">Reference proteome</keyword>
<keyword evidence="5 10" id="KW-0805">Transcription regulation</keyword>
<dbReference type="Gene3D" id="6.10.140.1520">
    <property type="match status" value="1"/>
</dbReference>